<protein>
    <recommendedName>
        <fullName evidence="3">Phosphotransferase enzyme family protein</fullName>
    </recommendedName>
</protein>
<reference evidence="1 2" key="1">
    <citation type="submission" date="2019-12" db="EMBL/GenBank/DDBJ databases">
        <title>Whole genome sequencing of endophytic Actinobacterium Micromonospora sp. MPMI6T.</title>
        <authorList>
            <person name="Evv R."/>
            <person name="Podile A.R."/>
        </authorList>
    </citation>
    <scope>NUCLEOTIDE SEQUENCE [LARGE SCALE GENOMIC DNA]</scope>
    <source>
        <strain evidence="1 2">MPMI6</strain>
    </source>
</reference>
<dbReference type="SUPFAM" id="SSF56112">
    <property type="entry name" value="Protein kinase-like (PK-like)"/>
    <property type="match status" value="1"/>
</dbReference>
<evidence type="ECO:0008006" key="3">
    <source>
        <dbReference type="Google" id="ProtNLM"/>
    </source>
</evidence>
<dbReference type="Proteomes" id="UP000823521">
    <property type="component" value="Unassembled WGS sequence"/>
</dbReference>
<dbReference type="Gene3D" id="3.90.1200.10">
    <property type="match status" value="1"/>
</dbReference>
<proteinExistence type="predicted"/>
<dbReference type="EMBL" id="WVUH01000006">
    <property type="protein sequence ID" value="MBO4204805.1"/>
    <property type="molecule type" value="Genomic_DNA"/>
</dbReference>
<dbReference type="NCBIfam" id="NF038156">
    <property type="entry name" value="lant_syn_V_LxmK"/>
    <property type="match status" value="1"/>
</dbReference>
<name>A0ABS3VJW0_MICEH</name>
<dbReference type="RefSeq" id="WP_208810991.1">
    <property type="nucleotide sequence ID" value="NZ_WVUH01000006.1"/>
</dbReference>
<dbReference type="InterPro" id="IPR011009">
    <property type="entry name" value="Kinase-like_dom_sf"/>
</dbReference>
<sequence>MLAKVEPRPSSLSDFPEVNEFLIELGLGQLDPDGVRARTGRNTNWLGHTSTGAAVFVKRLDGDPTDAKRRYARIVDLDARAPGISGALRFPTLLGADADRRLVVFEWLEDARSAAELAADGHFDEDLCHRAGRAVGELHRSGDALDRSSHPLPPTSVLRAMPLAMFQQARGPELRFWRILQQDDQLVAALDRLRAAEQTSSPGRPCHCDLRFDQFLRDGDLLYLLDGEEFRMADPARDVGSFAGEWLHTAIRQVNADLGEQGRLTHDQVVARGTAEIARVRPLVTSFWTGYRDSGVPVDPTLAERATAYAGWHLLDRLLAAASARPRLRAVDLAAAGVGRTALLSPASFIGTLGLAD</sequence>
<gene>
    <name evidence="1" type="ORF">GSF22_02115</name>
</gene>
<evidence type="ECO:0000313" key="2">
    <source>
        <dbReference type="Proteomes" id="UP000823521"/>
    </source>
</evidence>
<keyword evidence="2" id="KW-1185">Reference proteome</keyword>
<accession>A0ABS3VJW0</accession>
<comment type="caution">
    <text evidence="1">The sequence shown here is derived from an EMBL/GenBank/DDBJ whole genome shotgun (WGS) entry which is preliminary data.</text>
</comment>
<organism evidence="1 2">
    <name type="scientific">Micromonospora echinofusca</name>
    <dbReference type="NCBI Taxonomy" id="47858"/>
    <lineage>
        <taxon>Bacteria</taxon>
        <taxon>Bacillati</taxon>
        <taxon>Actinomycetota</taxon>
        <taxon>Actinomycetes</taxon>
        <taxon>Micromonosporales</taxon>
        <taxon>Micromonosporaceae</taxon>
        <taxon>Micromonospora</taxon>
    </lineage>
</organism>
<evidence type="ECO:0000313" key="1">
    <source>
        <dbReference type="EMBL" id="MBO4204805.1"/>
    </source>
</evidence>